<dbReference type="GO" id="GO:0003677">
    <property type="term" value="F:DNA binding"/>
    <property type="evidence" value="ECO:0007669"/>
    <property type="project" value="TreeGrafter"/>
</dbReference>
<dbReference type="PANTHER" id="PTHR19303">
    <property type="entry name" value="TRANSPOSON"/>
    <property type="match status" value="1"/>
</dbReference>
<dbReference type="EMBL" id="MU863811">
    <property type="protein sequence ID" value="KAK4095700.1"/>
    <property type="molecule type" value="Genomic_DNA"/>
</dbReference>
<evidence type="ECO:0000259" key="1">
    <source>
        <dbReference type="Pfam" id="PF03184"/>
    </source>
</evidence>
<dbReference type="PANTHER" id="PTHR19303:SF74">
    <property type="entry name" value="POGO TRANSPOSABLE ELEMENT WITH KRAB DOMAIN"/>
    <property type="match status" value="1"/>
</dbReference>
<reference evidence="2" key="2">
    <citation type="submission" date="2023-05" db="EMBL/GenBank/DDBJ databases">
        <authorList>
            <consortium name="Lawrence Berkeley National Laboratory"/>
            <person name="Steindorff A."/>
            <person name="Hensen N."/>
            <person name="Bonometti L."/>
            <person name="Westerberg I."/>
            <person name="Brannstrom I.O."/>
            <person name="Guillou S."/>
            <person name="Cros-Aarteil S."/>
            <person name="Calhoun S."/>
            <person name="Haridas S."/>
            <person name="Kuo A."/>
            <person name="Mondo S."/>
            <person name="Pangilinan J."/>
            <person name="Riley R."/>
            <person name="Labutti K."/>
            <person name="Andreopoulos B."/>
            <person name="Lipzen A."/>
            <person name="Chen C."/>
            <person name="Yanf M."/>
            <person name="Daum C."/>
            <person name="Ng V."/>
            <person name="Clum A."/>
            <person name="Ohm R."/>
            <person name="Martin F."/>
            <person name="Silar P."/>
            <person name="Natvig D."/>
            <person name="Lalanne C."/>
            <person name="Gautier V."/>
            <person name="Ament-Velasquez S.L."/>
            <person name="Kruys A."/>
            <person name="Hutchinson M.I."/>
            <person name="Powell A.J."/>
            <person name="Barry K."/>
            <person name="Miller A.N."/>
            <person name="Grigoriev I.V."/>
            <person name="Debuchy R."/>
            <person name="Gladieux P."/>
            <person name="Thoren M.H."/>
            <person name="Johannesson H."/>
        </authorList>
    </citation>
    <scope>NUCLEOTIDE SEQUENCE</scope>
    <source>
        <strain evidence="2">CBS 757.83</strain>
    </source>
</reference>
<feature type="domain" description="DDE-1" evidence="1">
    <location>
        <begin position="207"/>
        <end position="343"/>
    </location>
</feature>
<comment type="caution">
    <text evidence="2">The sequence shown here is derived from an EMBL/GenBank/DDBJ whole genome shotgun (WGS) entry which is preliminary data.</text>
</comment>
<dbReference type="GO" id="GO:0005634">
    <property type="term" value="C:nucleus"/>
    <property type="evidence" value="ECO:0007669"/>
    <property type="project" value="TreeGrafter"/>
</dbReference>
<dbReference type="InterPro" id="IPR050863">
    <property type="entry name" value="CenT-Element_Derived"/>
</dbReference>
<protein>
    <submittedName>
        <fullName evidence="2">DDE-domain-containing protein</fullName>
    </submittedName>
</protein>
<sequence length="425" mass="48260">MAPINPPDYCARFNELVDSLEEEEDRLKRADEDVKTGGSKVSQAARDWKVSRYKLRTRLKGGHSREENGGNRTKLTSIEKLTLFAWISTQLSIGLLAAFKSLTTTLLIDAASKILTANGRAYVQTSRRWAKRTKSKAWVRKQAQRKDDLRRMFTVYRGVKRRERITPDNVWNGDGTGYRVGVVESGQVVWTYTDITVVESTNPELRDLVTVIEAISAAGHKVPPFSILPGQLLKVKHIDNTLDDGSSLTTSPSGYTDDQIALEWFDHWERNSRPFNREEERLLVLDNHGSHCTIEFFQRCVTANVILFLLPPHTTHLVKPLDVGIFQICKHVHQQHILKQVNYGVVDYGKENFLDGLRYIREKAMTKNNNESAWRKSGLSPWDPDLVISKLPDPLTSAICDDVIRNKPGSIASEADPETPSRQRR</sequence>
<organism evidence="2 3">
    <name type="scientific">Parathielavia hyrcaniae</name>
    <dbReference type="NCBI Taxonomy" id="113614"/>
    <lineage>
        <taxon>Eukaryota</taxon>
        <taxon>Fungi</taxon>
        <taxon>Dikarya</taxon>
        <taxon>Ascomycota</taxon>
        <taxon>Pezizomycotina</taxon>
        <taxon>Sordariomycetes</taxon>
        <taxon>Sordariomycetidae</taxon>
        <taxon>Sordariales</taxon>
        <taxon>Chaetomiaceae</taxon>
        <taxon>Parathielavia</taxon>
    </lineage>
</organism>
<proteinExistence type="predicted"/>
<dbReference type="AlphaFoldDB" id="A0AAN6PPR0"/>
<dbReference type="Proteomes" id="UP001305647">
    <property type="component" value="Unassembled WGS sequence"/>
</dbReference>
<name>A0AAN6PPR0_9PEZI</name>
<evidence type="ECO:0000313" key="3">
    <source>
        <dbReference type="Proteomes" id="UP001305647"/>
    </source>
</evidence>
<evidence type="ECO:0000313" key="2">
    <source>
        <dbReference type="EMBL" id="KAK4095700.1"/>
    </source>
</evidence>
<keyword evidence="3" id="KW-1185">Reference proteome</keyword>
<gene>
    <name evidence="2" type="ORF">N658DRAFT_437712</name>
</gene>
<reference evidence="2" key="1">
    <citation type="journal article" date="2023" name="Mol. Phylogenet. Evol.">
        <title>Genome-scale phylogeny and comparative genomics of the fungal order Sordariales.</title>
        <authorList>
            <person name="Hensen N."/>
            <person name="Bonometti L."/>
            <person name="Westerberg I."/>
            <person name="Brannstrom I.O."/>
            <person name="Guillou S."/>
            <person name="Cros-Aarteil S."/>
            <person name="Calhoun S."/>
            <person name="Haridas S."/>
            <person name="Kuo A."/>
            <person name="Mondo S."/>
            <person name="Pangilinan J."/>
            <person name="Riley R."/>
            <person name="LaButti K."/>
            <person name="Andreopoulos B."/>
            <person name="Lipzen A."/>
            <person name="Chen C."/>
            <person name="Yan M."/>
            <person name="Daum C."/>
            <person name="Ng V."/>
            <person name="Clum A."/>
            <person name="Steindorff A."/>
            <person name="Ohm R.A."/>
            <person name="Martin F."/>
            <person name="Silar P."/>
            <person name="Natvig D.O."/>
            <person name="Lalanne C."/>
            <person name="Gautier V."/>
            <person name="Ament-Velasquez S.L."/>
            <person name="Kruys A."/>
            <person name="Hutchinson M.I."/>
            <person name="Powell A.J."/>
            <person name="Barry K."/>
            <person name="Miller A.N."/>
            <person name="Grigoriev I.V."/>
            <person name="Debuchy R."/>
            <person name="Gladieux P."/>
            <person name="Hiltunen Thoren M."/>
            <person name="Johannesson H."/>
        </authorList>
    </citation>
    <scope>NUCLEOTIDE SEQUENCE</scope>
    <source>
        <strain evidence="2">CBS 757.83</strain>
    </source>
</reference>
<accession>A0AAN6PPR0</accession>
<dbReference type="InterPro" id="IPR004875">
    <property type="entry name" value="DDE_SF_endonuclease_dom"/>
</dbReference>
<dbReference type="Pfam" id="PF03184">
    <property type="entry name" value="DDE_1"/>
    <property type="match status" value="1"/>
</dbReference>